<protein>
    <submittedName>
        <fullName evidence="2">Uncharacterized protein</fullName>
    </submittedName>
</protein>
<evidence type="ECO:0000313" key="3">
    <source>
        <dbReference type="Proteomes" id="UP000749646"/>
    </source>
</evidence>
<dbReference type="Proteomes" id="UP000749646">
    <property type="component" value="Unassembled WGS sequence"/>
</dbReference>
<proteinExistence type="predicted"/>
<evidence type="ECO:0000313" key="2">
    <source>
        <dbReference type="EMBL" id="KAF9945141.1"/>
    </source>
</evidence>
<accession>A0A9P6IRW9</accession>
<evidence type="ECO:0000256" key="1">
    <source>
        <dbReference type="SAM" id="MobiDB-lite"/>
    </source>
</evidence>
<gene>
    <name evidence="2" type="ORF">BGZ65_011110</name>
</gene>
<keyword evidence="3" id="KW-1185">Reference proteome</keyword>
<dbReference type="EMBL" id="JAAAHW010008100">
    <property type="protein sequence ID" value="KAF9945141.1"/>
    <property type="molecule type" value="Genomic_DNA"/>
</dbReference>
<comment type="caution">
    <text evidence="2">The sequence shown here is derived from an EMBL/GenBank/DDBJ whole genome shotgun (WGS) entry which is preliminary data.</text>
</comment>
<feature type="region of interest" description="Disordered" evidence="1">
    <location>
        <begin position="1"/>
        <end position="32"/>
    </location>
</feature>
<feature type="non-terminal residue" evidence="2">
    <location>
        <position position="1"/>
    </location>
</feature>
<reference evidence="2" key="1">
    <citation type="journal article" date="2020" name="Fungal Divers.">
        <title>Resolving the Mortierellaceae phylogeny through synthesis of multi-gene phylogenetics and phylogenomics.</title>
        <authorList>
            <person name="Vandepol N."/>
            <person name="Liber J."/>
            <person name="Desiro A."/>
            <person name="Na H."/>
            <person name="Kennedy M."/>
            <person name="Barry K."/>
            <person name="Grigoriev I.V."/>
            <person name="Miller A.N."/>
            <person name="O'Donnell K."/>
            <person name="Stajich J.E."/>
            <person name="Bonito G."/>
        </authorList>
    </citation>
    <scope>NUCLEOTIDE SEQUENCE</scope>
    <source>
        <strain evidence="2">MES-2147</strain>
    </source>
</reference>
<feature type="non-terminal residue" evidence="2">
    <location>
        <position position="114"/>
    </location>
</feature>
<feature type="compositionally biased region" description="Low complexity" evidence="1">
    <location>
        <begin position="1"/>
        <end position="19"/>
    </location>
</feature>
<dbReference type="AlphaFoldDB" id="A0A9P6IRW9"/>
<sequence>QNSTSTTTSTTTTTTPTTTAAGGGGLPDGSNGSIGVVGGVGGIGGGSRIMNDTSFGTTGTAAAAASSSAGRKYAHTVRSSTSSLLSLGRQKTEPPVVILPHYNSPYEAMYYNQP</sequence>
<organism evidence="2 3">
    <name type="scientific">Modicella reniformis</name>
    <dbReference type="NCBI Taxonomy" id="1440133"/>
    <lineage>
        <taxon>Eukaryota</taxon>
        <taxon>Fungi</taxon>
        <taxon>Fungi incertae sedis</taxon>
        <taxon>Mucoromycota</taxon>
        <taxon>Mortierellomycotina</taxon>
        <taxon>Mortierellomycetes</taxon>
        <taxon>Mortierellales</taxon>
        <taxon>Mortierellaceae</taxon>
        <taxon>Modicella</taxon>
    </lineage>
</organism>
<name>A0A9P6IRW9_9FUNG</name>